<dbReference type="Gene3D" id="3.60.21.10">
    <property type="match status" value="1"/>
</dbReference>
<gene>
    <name evidence="2" type="primary">84</name>
    <name evidence="2" type="ORF">PBI_JACE_84</name>
</gene>
<accession>A0A2U8UJ28</accession>
<protein>
    <submittedName>
        <fullName evidence="2">Phosphodiesterase</fullName>
    </submittedName>
</protein>
<dbReference type="RefSeq" id="YP_009801730.1">
    <property type="nucleotide sequence ID" value="NC_047974.1"/>
</dbReference>
<dbReference type="Proteomes" id="UP000246975">
    <property type="component" value="Segment"/>
</dbReference>
<dbReference type="KEGG" id="vg:54992248"/>
<dbReference type="SUPFAM" id="SSF56300">
    <property type="entry name" value="Metallo-dependent phosphatases"/>
    <property type="match status" value="1"/>
</dbReference>
<evidence type="ECO:0000313" key="2">
    <source>
        <dbReference type="EMBL" id="AWN03704.1"/>
    </source>
</evidence>
<evidence type="ECO:0000256" key="1">
    <source>
        <dbReference type="SAM" id="MobiDB-lite"/>
    </source>
</evidence>
<keyword evidence="3" id="KW-1185">Reference proteome</keyword>
<evidence type="ECO:0000313" key="3">
    <source>
        <dbReference type="Proteomes" id="UP000246975"/>
    </source>
</evidence>
<feature type="region of interest" description="Disordered" evidence="1">
    <location>
        <begin position="1"/>
        <end position="23"/>
    </location>
</feature>
<name>A0A2U8UJ28_9CAUD</name>
<dbReference type="GeneID" id="54992248"/>
<organism evidence="2 3">
    <name type="scientific">Gordonia phage Jace</name>
    <dbReference type="NCBI Taxonomy" id="2182360"/>
    <lineage>
        <taxon>Viruses</taxon>
        <taxon>Duplodnaviria</taxon>
        <taxon>Heunggongvirae</taxon>
        <taxon>Uroviricota</taxon>
        <taxon>Caudoviricetes</taxon>
        <taxon>Jacevirus</taxon>
        <taxon>Jacevirus jace</taxon>
    </lineage>
</organism>
<sequence>MSLAERAAQVLAQPSATERQHKPRVEFDGVRGFIIEPPRRVDSPAPDHIELLRTHGFDPTKVRIVADKSKHSRWQQHPKGPWLQSDRFEIEAIPEHSARLDELLDEVRGRKPHEPAGIVGTSVFVFQASDLQLGKMDGDGVDGTVAAYLTSVERAVARFIAWREEHQLGIVHLVFAGDCIEGNVSQNGRNMWRTRLTITEQTRVFRRLLMTTIEWFAPLADEIHVSVVNGNHDEAQRFQATRPDDGWATEVAVQVDDALRINPKAFGHITITVPPIDQGHFTKQIGDTVFTIAHGHQWRRGKVMDWLAGMALNLMPAGATHFVLHGHEHEFGIRSTQVRTAICSPTFDGGSNWYTEQTGAQSRRGGLVYITAGHLLVNLTEV</sequence>
<proteinExistence type="predicted"/>
<dbReference type="InterPro" id="IPR029052">
    <property type="entry name" value="Metallo-depent_PP-like"/>
</dbReference>
<dbReference type="EMBL" id="MH153804">
    <property type="protein sequence ID" value="AWN03704.1"/>
    <property type="molecule type" value="Genomic_DNA"/>
</dbReference>
<reference evidence="2 3" key="1">
    <citation type="submission" date="2018-03" db="EMBL/GenBank/DDBJ databases">
        <authorList>
            <person name="Garlena R.A."/>
            <person name="Russell D.A."/>
            <person name="Pope W.H."/>
            <person name="Jacobs-Sera D."/>
            <person name="Hatfull G.F."/>
        </authorList>
    </citation>
    <scope>NUCLEOTIDE SEQUENCE [LARGE SCALE GENOMIC DNA]</scope>
</reference>